<dbReference type="PANTHER" id="PTHR30346:SF0">
    <property type="entry name" value="HCA OPERON TRANSCRIPTIONAL ACTIVATOR HCAR"/>
    <property type="match status" value="1"/>
</dbReference>
<comment type="caution">
    <text evidence="6">The sequence shown here is derived from an EMBL/GenBank/DDBJ whole genome shotgun (WGS) entry which is preliminary data.</text>
</comment>
<sequence>MSAYQDPFAQLRNGETDILVTWLPVEEPDLTVGPLLFAEPRVLAVAGDHALTRWSSVSLEAVGDFQHVVIESVPGYWFDHFVPELTPKGRLIDRTANVNNIEEVFMHTALGETVTLFPAHVSWYFPRPDIAYLPVKDMAALPYGLVWRSDAENDLIRAFARVVRDLGPLPG</sequence>
<protein>
    <recommendedName>
        <fullName evidence="5">LysR substrate-binding domain-containing protein</fullName>
    </recommendedName>
</protein>
<keyword evidence="7" id="KW-1185">Reference proteome</keyword>
<evidence type="ECO:0000256" key="3">
    <source>
        <dbReference type="ARBA" id="ARBA00023125"/>
    </source>
</evidence>
<name>A0ABP6YRY6_9ACTN</name>
<dbReference type="InterPro" id="IPR005119">
    <property type="entry name" value="LysR_subst-bd"/>
</dbReference>
<organism evidence="6 7">
    <name type="scientific">Nonomuraea rosea</name>
    <dbReference type="NCBI Taxonomy" id="638574"/>
    <lineage>
        <taxon>Bacteria</taxon>
        <taxon>Bacillati</taxon>
        <taxon>Actinomycetota</taxon>
        <taxon>Actinomycetes</taxon>
        <taxon>Streptosporangiales</taxon>
        <taxon>Streptosporangiaceae</taxon>
        <taxon>Nonomuraea</taxon>
    </lineage>
</organism>
<dbReference type="Gene3D" id="3.40.190.10">
    <property type="entry name" value="Periplasmic binding protein-like II"/>
    <property type="match status" value="2"/>
</dbReference>
<dbReference type="SUPFAM" id="SSF53850">
    <property type="entry name" value="Periplasmic binding protein-like II"/>
    <property type="match status" value="1"/>
</dbReference>
<comment type="similarity">
    <text evidence="1">Belongs to the LysR transcriptional regulatory family.</text>
</comment>
<dbReference type="PANTHER" id="PTHR30346">
    <property type="entry name" value="TRANSCRIPTIONAL DUAL REGULATOR HCAR-RELATED"/>
    <property type="match status" value="1"/>
</dbReference>
<feature type="domain" description="LysR substrate-binding" evidence="5">
    <location>
        <begin position="5"/>
        <end position="165"/>
    </location>
</feature>
<keyword evidence="3" id="KW-0238">DNA-binding</keyword>
<keyword evidence="2" id="KW-0805">Transcription regulation</keyword>
<evidence type="ECO:0000259" key="5">
    <source>
        <dbReference type="Pfam" id="PF03466"/>
    </source>
</evidence>
<dbReference type="RefSeq" id="WP_345570351.1">
    <property type="nucleotide sequence ID" value="NZ_BAABDQ010000023.1"/>
</dbReference>
<accession>A0ABP6YRY6</accession>
<dbReference type="EMBL" id="BAABDQ010000023">
    <property type="protein sequence ID" value="GAA3586444.1"/>
    <property type="molecule type" value="Genomic_DNA"/>
</dbReference>
<evidence type="ECO:0000313" key="7">
    <source>
        <dbReference type="Proteomes" id="UP001500630"/>
    </source>
</evidence>
<proteinExistence type="inferred from homology"/>
<gene>
    <name evidence="6" type="ORF">GCM10022419_080780</name>
</gene>
<evidence type="ECO:0000256" key="4">
    <source>
        <dbReference type="ARBA" id="ARBA00023163"/>
    </source>
</evidence>
<reference evidence="7" key="1">
    <citation type="journal article" date="2019" name="Int. J. Syst. Evol. Microbiol.">
        <title>The Global Catalogue of Microorganisms (GCM) 10K type strain sequencing project: providing services to taxonomists for standard genome sequencing and annotation.</title>
        <authorList>
            <consortium name="The Broad Institute Genomics Platform"/>
            <consortium name="The Broad Institute Genome Sequencing Center for Infectious Disease"/>
            <person name="Wu L."/>
            <person name="Ma J."/>
        </authorList>
    </citation>
    <scope>NUCLEOTIDE SEQUENCE [LARGE SCALE GENOMIC DNA]</scope>
    <source>
        <strain evidence="7">JCM 17326</strain>
    </source>
</reference>
<evidence type="ECO:0000313" key="6">
    <source>
        <dbReference type="EMBL" id="GAA3586444.1"/>
    </source>
</evidence>
<evidence type="ECO:0000256" key="2">
    <source>
        <dbReference type="ARBA" id="ARBA00023015"/>
    </source>
</evidence>
<dbReference type="Proteomes" id="UP001500630">
    <property type="component" value="Unassembled WGS sequence"/>
</dbReference>
<keyword evidence="4" id="KW-0804">Transcription</keyword>
<evidence type="ECO:0000256" key="1">
    <source>
        <dbReference type="ARBA" id="ARBA00009437"/>
    </source>
</evidence>
<dbReference type="Pfam" id="PF03466">
    <property type="entry name" value="LysR_substrate"/>
    <property type="match status" value="1"/>
</dbReference>